<evidence type="ECO:0000256" key="1">
    <source>
        <dbReference type="ARBA" id="ARBA00001974"/>
    </source>
</evidence>
<dbReference type="Pfam" id="PF01593">
    <property type="entry name" value="Amino_oxidase"/>
    <property type="match status" value="1"/>
</dbReference>
<evidence type="ECO:0000256" key="4">
    <source>
        <dbReference type="ARBA" id="ARBA00023002"/>
    </source>
</evidence>
<comment type="subcellular location">
    <subcellularLocation>
        <location evidence="2">Mitochondrion outer membrane</location>
        <topology evidence="2">Single-pass type IV membrane protein</topology>
        <orientation evidence="2">Cytoplasmic side</orientation>
    </subcellularLocation>
</comment>
<dbReference type="InterPro" id="IPR002937">
    <property type="entry name" value="Amino_oxidase"/>
</dbReference>
<keyword evidence="7" id="KW-1133">Transmembrane helix</keyword>
<dbReference type="PANTHER" id="PTHR43563">
    <property type="entry name" value="AMINE OXIDASE"/>
    <property type="match status" value="1"/>
</dbReference>
<reference evidence="9 10" key="1">
    <citation type="submission" date="2019-10" db="EMBL/GenBank/DDBJ databases">
        <title>Assembly and Annotation for the nematode Trichostrongylus colubriformis.</title>
        <authorList>
            <person name="Martin J."/>
        </authorList>
    </citation>
    <scope>NUCLEOTIDE SEQUENCE [LARGE SCALE GENOMIC DNA]</scope>
    <source>
        <strain evidence="9">G859</strain>
        <tissue evidence="9">Whole worm</tissue>
    </source>
</reference>
<protein>
    <recommendedName>
        <fullName evidence="7">Amine oxidase</fullName>
        <ecNumber evidence="7">1.4.3.-</ecNumber>
    </recommendedName>
</protein>
<feature type="binding site" evidence="6">
    <location>
        <begin position="44"/>
        <end position="45"/>
    </location>
    <ligand>
        <name>FAD</name>
        <dbReference type="ChEBI" id="CHEBI:57692"/>
    </ligand>
</feature>
<organism evidence="9 10">
    <name type="scientific">Trichostrongylus colubriformis</name>
    <name type="common">Black scour worm</name>
    <dbReference type="NCBI Taxonomy" id="6319"/>
    <lineage>
        <taxon>Eukaryota</taxon>
        <taxon>Metazoa</taxon>
        <taxon>Ecdysozoa</taxon>
        <taxon>Nematoda</taxon>
        <taxon>Chromadorea</taxon>
        <taxon>Rhabditida</taxon>
        <taxon>Rhabditina</taxon>
        <taxon>Rhabditomorpha</taxon>
        <taxon>Strongyloidea</taxon>
        <taxon>Trichostrongylidae</taxon>
        <taxon>Trichostrongylus</taxon>
    </lineage>
</organism>
<dbReference type="SUPFAM" id="SSF54373">
    <property type="entry name" value="FAD-linked reductases, C-terminal domain"/>
    <property type="match status" value="1"/>
</dbReference>
<dbReference type="PRINTS" id="PR00757">
    <property type="entry name" value="AMINEOXDASEF"/>
</dbReference>
<dbReference type="InterPro" id="IPR001613">
    <property type="entry name" value="Flavin_amine_oxidase"/>
</dbReference>
<dbReference type="GO" id="GO:0097621">
    <property type="term" value="F:monoamine oxidase activity"/>
    <property type="evidence" value="ECO:0007669"/>
    <property type="project" value="UniProtKB-EC"/>
</dbReference>
<gene>
    <name evidence="9" type="ORF">GCK32_008650</name>
</gene>
<dbReference type="Gene3D" id="3.50.50.60">
    <property type="entry name" value="FAD/NAD(P)-binding domain"/>
    <property type="match status" value="1"/>
</dbReference>
<dbReference type="InterPro" id="IPR036188">
    <property type="entry name" value="FAD/NAD-bd_sf"/>
</dbReference>
<keyword evidence="7" id="KW-0285">Flavoprotein</keyword>
<comment type="similarity">
    <text evidence="3 7">Belongs to the flavin monoamine oxidase family.</text>
</comment>
<evidence type="ECO:0000256" key="6">
    <source>
        <dbReference type="PIRSR" id="PIRSR601613-1"/>
    </source>
</evidence>
<dbReference type="Proteomes" id="UP001331761">
    <property type="component" value="Unassembled WGS sequence"/>
</dbReference>
<dbReference type="SUPFAM" id="SSF51905">
    <property type="entry name" value="FAD/NAD(P)-binding domain"/>
    <property type="match status" value="1"/>
</dbReference>
<accession>A0AAN8IHM5</accession>
<evidence type="ECO:0000256" key="2">
    <source>
        <dbReference type="ARBA" id="ARBA00004362"/>
    </source>
</evidence>
<keyword evidence="10" id="KW-1185">Reference proteome</keyword>
<evidence type="ECO:0000259" key="8">
    <source>
        <dbReference type="Pfam" id="PF01593"/>
    </source>
</evidence>
<keyword evidence="4 7" id="KW-0560">Oxidoreductase</keyword>
<feature type="binding site" evidence="6">
    <location>
        <position position="463"/>
    </location>
    <ligand>
        <name>FAD</name>
        <dbReference type="ChEBI" id="CHEBI:57692"/>
    </ligand>
</feature>
<feature type="binding site" evidence="6">
    <location>
        <position position="384"/>
    </location>
    <ligand>
        <name>substrate</name>
    </ligand>
</feature>
<keyword evidence="7" id="KW-0812">Transmembrane</keyword>
<dbReference type="GO" id="GO:0008131">
    <property type="term" value="F:primary methylamine oxidase activity"/>
    <property type="evidence" value="ECO:0007669"/>
    <property type="project" value="UniProtKB-ARBA"/>
</dbReference>
<evidence type="ECO:0000256" key="3">
    <source>
        <dbReference type="ARBA" id="ARBA00005995"/>
    </source>
</evidence>
<feature type="binding site" evidence="6">
    <location>
        <position position="263"/>
    </location>
    <ligand>
        <name>FAD</name>
        <dbReference type="ChEBI" id="CHEBI:57692"/>
    </ligand>
</feature>
<proteinExistence type="inferred from homology"/>
<evidence type="ECO:0000256" key="5">
    <source>
        <dbReference type="ARBA" id="ARBA00048448"/>
    </source>
</evidence>
<dbReference type="PANTHER" id="PTHR43563:SF14">
    <property type="entry name" value="AMINE OXIDASE"/>
    <property type="match status" value="1"/>
</dbReference>
<evidence type="ECO:0000313" key="10">
    <source>
        <dbReference type="Proteomes" id="UP001331761"/>
    </source>
</evidence>
<dbReference type="GO" id="GO:0005741">
    <property type="term" value="C:mitochondrial outer membrane"/>
    <property type="evidence" value="ECO:0007669"/>
    <property type="project" value="UniProtKB-SubCell"/>
</dbReference>
<dbReference type="EC" id="1.4.3.-" evidence="7"/>
<comment type="caution">
    <text evidence="9">The sequence shown here is derived from an EMBL/GenBank/DDBJ whole genome shotgun (WGS) entry which is preliminary data.</text>
</comment>
<dbReference type="InterPro" id="IPR050703">
    <property type="entry name" value="Flavin_MAO"/>
</dbReference>
<comment type="cofactor">
    <cofactor evidence="1 7">
        <name>FAD</name>
        <dbReference type="ChEBI" id="CHEBI:57692"/>
    </cofactor>
</comment>
<keyword evidence="7" id="KW-0472">Membrane</keyword>
<keyword evidence="7" id="KW-0274">FAD</keyword>
<comment type="catalytic activity">
    <reaction evidence="5">
        <text>a secondary aliphatic amine + O2 + H2O = a primary amine + an aldehyde + H2O2</text>
        <dbReference type="Rhea" id="RHEA:26414"/>
        <dbReference type="ChEBI" id="CHEBI:15377"/>
        <dbReference type="ChEBI" id="CHEBI:15379"/>
        <dbReference type="ChEBI" id="CHEBI:16240"/>
        <dbReference type="ChEBI" id="CHEBI:17478"/>
        <dbReference type="ChEBI" id="CHEBI:58855"/>
        <dbReference type="ChEBI" id="CHEBI:65296"/>
        <dbReference type="EC" id="1.4.3.4"/>
    </reaction>
</comment>
<dbReference type="EMBL" id="WIXE01018788">
    <property type="protein sequence ID" value="KAK5970638.1"/>
    <property type="molecule type" value="Genomic_DNA"/>
</dbReference>
<evidence type="ECO:0000313" key="9">
    <source>
        <dbReference type="EMBL" id="KAK5970638.1"/>
    </source>
</evidence>
<sequence>MDNEAFSDSPTHYDVIVIGAGLAGLNAATELLRLKPTLRVLVVEAKERVGGRTLSVSMKAARGTSIHADLGGTWVRRAQPNILKVIEDFGLKTIAQYSNGIKWAQLGKHKWRPLTKSELLRCMRGLSLCEALDLWWNVRKIEKLAEKMSVALYFTVDVTDPFSWCRAAEFNEISLAQWIRKNVTGRCARDALEIAARTTYGAEPDRINMLYHIIMCKLTGSFNPIKADGGSSDVLRVEGGTEQISKQLAEKLGKDRIILNRAVERLEVDESQGITRVYTYSTGAACEKVLYTCSQVICAVPLNLCSKISFSPPLPYLKQRLFESSMPGSMITFIITFETAFWREEGWSGEVISTGRTTTANEVLPLNCTFDYTSLTGIPAITGYMNEEFTDMDKEDRCNAVVQDLMRVFGERAMLQFLDYREKVWSKESFICGAPGAFMPCGMMDCWLTIREPFLSIHFAGAETASKWIGWMEGAVESGVRSAHEVLHQLGHHDIVSYTILKGSIYDNERKEPLAPSKHYEEKTSHSYRAVFFFSVLCLGILVYSKKYRLSYTARAMKPLENALVRYTTGIEWPHW</sequence>
<feature type="domain" description="Amine oxidase" evidence="8">
    <location>
        <begin position="22"/>
        <end position="487"/>
    </location>
</feature>
<feature type="transmembrane region" description="Helical" evidence="7">
    <location>
        <begin position="527"/>
        <end position="545"/>
    </location>
</feature>
<dbReference type="AlphaFoldDB" id="A0AAN8IHM5"/>
<name>A0AAN8IHM5_TRICO</name>
<evidence type="ECO:0000256" key="7">
    <source>
        <dbReference type="RuleBase" id="RU362067"/>
    </source>
</evidence>